<accession>A0ABM1VX58</accession>
<dbReference type="PROSITE" id="PS00237">
    <property type="entry name" value="G_PROTEIN_RECEP_F1_1"/>
    <property type="match status" value="1"/>
</dbReference>
<dbReference type="PROSITE" id="PS50262">
    <property type="entry name" value="G_PROTEIN_RECEP_F1_2"/>
    <property type="match status" value="1"/>
</dbReference>
<keyword evidence="4 10" id="KW-1133">Transmembrane helix</keyword>
<reference evidence="13" key="1">
    <citation type="submission" date="2025-08" db="UniProtKB">
        <authorList>
            <consortium name="RefSeq"/>
        </authorList>
    </citation>
    <scope>IDENTIFICATION</scope>
</reference>
<evidence type="ECO:0000256" key="2">
    <source>
        <dbReference type="ARBA" id="ARBA00010663"/>
    </source>
</evidence>
<dbReference type="InterPro" id="IPR017452">
    <property type="entry name" value="GPCR_Rhodpsn_7TM"/>
</dbReference>
<name>A0ABM1VX58_APLCA</name>
<keyword evidence="12" id="KW-1185">Reference proteome</keyword>
<evidence type="ECO:0000256" key="8">
    <source>
        <dbReference type="ARBA" id="ARBA00023224"/>
    </source>
</evidence>
<evidence type="ECO:0000259" key="11">
    <source>
        <dbReference type="PROSITE" id="PS50262"/>
    </source>
</evidence>
<dbReference type="Gene3D" id="1.20.1070.10">
    <property type="entry name" value="Rhodopsin 7-helix transmembrane proteins"/>
    <property type="match status" value="1"/>
</dbReference>
<keyword evidence="3 9" id="KW-0812">Transmembrane</keyword>
<keyword evidence="6 10" id="KW-0472">Membrane</keyword>
<dbReference type="InterPro" id="IPR000276">
    <property type="entry name" value="GPCR_Rhodpsn"/>
</dbReference>
<evidence type="ECO:0000256" key="1">
    <source>
        <dbReference type="ARBA" id="ARBA00004141"/>
    </source>
</evidence>
<dbReference type="PANTHER" id="PTHR45695:SF15">
    <property type="entry name" value="OPSIN RH2"/>
    <property type="match status" value="1"/>
</dbReference>
<evidence type="ECO:0000256" key="5">
    <source>
        <dbReference type="ARBA" id="ARBA00023040"/>
    </source>
</evidence>
<feature type="transmembrane region" description="Helical" evidence="10">
    <location>
        <begin position="51"/>
        <end position="76"/>
    </location>
</feature>
<dbReference type="PRINTS" id="PR01012">
    <property type="entry name" value="NRPEPTIDEYR"/>
</dbReference>
<organism evidence="12 13">
    <name type="scientific">Aplysia californica</name>
    <name type="common">California sea hare</name>
    <dbReference type="NCBI Taxonomy" id="6500"/>
    <lineage>
        <taxon>Eukaryota</taxon>
        <taxon>Metazoa</taxon>
        <taxon>Spiralia</taxon>
        <taxon>Lophotrochozoa</taxon>
        <taxon>Mollusca</taxon>
        <taxon>Gastropoda</taxon>
        <taxon>Heterobranchia</taxon>
        <taxon>Euthyneura</taxon>
        <taxon>Tectipleura</taxon>
        <taxon>Aplysiida</taxon>
        <taxon>Aplysioidea</taxon>
        <taxon>Aplysiidae</taxon>
        <taxon>Aplysia</taxon>
    </lineage>
</organism>
<evidence type="ECO:0000256" key="9">
    <source>
        <dbReference type="RuleBase" id="RU000688"/>
    </source>
</evidence>
<evidence type="ECO:0000256" key="6">
    <source>
        <dbReference type="ARBA" id="ARBA00023136"/>
    </source>
</evidence>
<evidence type="ECO:0000256" key="4">
    <source>
        <dbReference type="ARBA" id="ARBA00022989"/>
    </source>
</evidence>
<dbReference type="PRINTS" id="PR00237">
    <property type="entry name" value="GPCRRHODOPSN"/>
</dbReference>
<feature type="transmembrane region" description="Helical" evidence="10">
    <location>
        <begin position="219"/>
        <end position="246"/>
    </location>
</feature>
<feature type="transmembrane region" description="Helical" evidence="10">
    <location>
        <begin position="165"/>
        <end position="187"/>
    </location>
</feature>
<protein>
    <submittedName>
        <fullName evidence="13">Orexin receptor type 2</fullName>
    </submittedName>
</protein>
<dbReference type="Proteomes" id="UP000694888">
    <property type="component" value="Unplaced"/>
</dbReference>
<keyword evidence="7 9" id="KW-0675">Receptor</keyword>
<dbReference type="Pfam" id="PF00001">
    <property type="entry name" value="7tm_1"/>
    <property type="match status" value="1"/>
</dbReference>
<evidence type="ECO:0000313" key="13">
    <source>
        <dbReference type="RefSeq" id="XP_035827000.1"/>
    </source>
</evidence>
<keyword evidence="5 9" id="KW-0297">G-protein coupled receptor</keyword>
<dbReference type="SUPFAM" id="SSF81321">
    <property type="entry name" value="Family A G protein-coupled receptor-like"/>
    <property type="match status" value="1"/>
</dbReference>
<feature type="transmembrane region" description="Helical" evidence="10">
    <location>
        <begin position="88"/>
        <end position="113"/>
    </location>
</feature>
<keyword evidence="8 9" id="KW-0807">Transducer</keyword>
<evidence type="ECO:0000313" key="12">
    <source>
        <dbReference type="Proteomes" id="UP000694888"/>
    </source>
</evidence>
<proteinExistence type="inferred from homology"/>
<comment type="subcellular location">
    <subcellularLocation>
        <location evidence="1">Membrane</location>
        <topology evidence="1">Multi-pass membrane protein</topology>
    </subcellularLocation>
</comment>
<evidence type="ECO:0000256" key="7">
    <source>
        <dbReference type="ARBA" id="ARBA00023170"/>
    </source>
</evidence>
<feature type="transmembrane region" description="Helical" evidence="10">
    <location>
        <begin position="275"/>
        <end position="296"/>
    </location>
</feature>
<comment type="similarity">
    <text evidence="2 9">Belongs to the G-protein coupled receptor 1 family.</text>
</comment>
<gene>
    <name evidence="13" type="primary">LOC101851515</name>
</gene>
<feature type="domain" description="G-protein coupled receptors family 1 profile" evidence="11">
    <location>
        <begin position="67"/>
        <end position="301"/>
    </location>
</feature>
<dbReference type="InterPro" id="IPR000611">
    <property type="entry name" value="NPY_rcpt"/>
</dbReference>
<sequence>MPNNSNNMSHSFNYSHCKYYLEQGSTVQCYVSDQHILDEIYAYLVLSPLEWVISVIYVIVFITGLGGNFLVGYAVWRNKYLRTITNFFLTNLAVADFLTILFCLPPSFAQTIWETWFLGNVLCKIVSYLQNVSVIVSVLTLTCMSVERWFAICQPLTFKQTKSRVIMCVLGIWLIALVASIPSLIIMEEMHDPMIPPNLTILLTTCAPRDPLTALNYEIFQVVTFFGLPCAVMGYNYTAIAITLWASSTSSRCLTEGDQRAVTSQLMARRRTAKMLVVVVIVFFMCYMPNHVWNILRSVEI</sequence>
<evidence type="ECO:0000256" key="10">
    <source>
        <dbReference type="SAM" id="Phobius"/>
    </source>
</evidence>
<feature type="transmembrane region" description="Helical" evidence="10">
    <location>
        <begin position="125"/>
        <end position="144"/>
    </location>
</feature>
<dbReference type="PANTHER" id="PTHR45695">
    <property type="entry name" value="LEUCOKININ RECEPTOR-RELATED"/>
    <property type="match status" value="1"/>
</dbReference>
<dbReference type="GeneID" id="101851515"/>
<evidence type="ECO:0000256" key="3">
    <source>
        <dbReference type="ARBA" id="ARBA00022692"/>
    </source>
</evidence>
<dbReference type="RefSeq" id="XP_035827000.1">
    <property type="nucleotide sequence ID" value="XM_035971107.1"/>
</dbReference>